<keyword evidence="5" id="KW-1185">Reference proteome</keyword>
<gene>
    <name evidence="4" type="ORF">GCM10010411_87360</name>
</gene>
<evidence type="ECO:0000256" key="1">
    <source>
        <dbReference type="ARBA" id="ARBA00006129"/>
    </source>
</evidence>
<dbReference type="Gene3D" id="3.30.420.40">
    <property type="match status" value="2"/>
</dbReference>
<reference evidence="5" key="1">
    <citation type="journal article" date="2019" name="Int. J. Syst. Evol. Microbiol.">
        <title>The Global Catalogue of Microorganisms (GCM) 10K type strain sequencing project: providing services to taxonomists for standard genome sequencing and annotation.</title>
        <authorList>
            <consortium name="The Broad Institute Genomics Platform"/>
            <consortium name="The Broad Institute Genome Sequencing Center for Infectious Disease"/>
            <person name="Wu L."/>
            <person name="Ma J."/>
        </authorList>
    </citation>
    <scope>NUCLEOTIDE SEQUENCE [LARGE SCALE GENOMIC DNA]</scope>
    <source>
        <strain evidence="5">JCM 6833</strain>
    </source>
</reference>
<feature type="domain" description="Carbamoyltransferase" evidence="2">
    <location>
        <begin position="3"/>
        <end position="69"/>
    </location>
</feature>
<feature type="domain" description="Carbamoyltransferase" evidence="2">
    <location>
        <begin position="122"/>
        <end position="343"/>
    </location>
</feature>
<protein>
    <submittedName>
        <fullName evidence="4">Carbamoyltransferase</fullName>
    </submittedName>
</protein>
<dbReference type="InterPro" id="IPR038152">
    <property type="entry name" value="Carbam_trans_C_sf"/>
</dbReference>
<comment type="caution">
    <text evidence="4">The sequence shown here is derived from an EMBL/GenBank/DDBJ whole genome shotgun (WGS) entry which is preliminary data.</text>
</comment>
<sequence length="557" mass="60070">MVICGIKVTHDGGVAVVDGGVLRFSVEMEKLGGNVRHSTLGCLDNLDLILKSEGISPMDVDAFVVDGWFGAAPGAPVSVATSRAGSRVELRVADYQPPSTRVSALTPYRFDNPALSPRGTYTSYFHASNHVFGSYCTSPFAERGEDSLVLVWDGGMLPRLFSVSASDRSVTDLGPQFPLLGNMFSDFCARLAPFRRDWDGMDDEEKHRTLLEVPGKAMAYAALGTVEPDAFAGFDTLLDELNDLTWTAAARFGEGVLARRDDMFAGLTDADLIATFQAYIGELLLGALRESLRKIGGTPNLCLGGGCALNIKWNAAVRGSGMFADVWVPPFPNDSGAAIGTACCEMFRAGRHAALDWQVYAGPQLGAQPCPPGWNARACDEEALAELLYRHGEPVAVLTGRAELGPRALGNRSIIAPAVDPAMKSRLNAIKKREHYRPVAPICLERYAPEVFDPGTPDPYMLFEHRVRPQWIDKVPAITHLDGTARLQTVNDRQNPPIARVLNAYHRRTGVPLLCNTSANGPGQGFFPDLPSAASWGGVRLLWADGTLYKAPDAPSG</sequence>
<dbReference type="InterPro" id="IPR051338">
    <property type="entry name" value="NodU/CmcH_Carbamoyltrnsfr"/>
</dbReference>
<evidence type="ECO:0000313" key="5">
    <source>
        <dbReference type="Proteomes" id="UP001501509"/>
    </source>
</evidence>
<dbReference type="Pfam" id="PF16861">
    <property type="entry name" value="Carbam_trans_C"/>
    <property type="match status" value="1"/>
</dbReference>
<dbReference type="Proteomes" id="UP001501509">
    <property type="component" value="Unassembled WGS sequence"/>
</dbReference>
<dbReference type="InterPro" id="IPR031730">
    <property type="entry name" value="Carbam_trans_C"/>
</dbReference>
<dbReference type="RefSeq" id="WP_344548436.1">
    <property type="nucleotide sequence ID" value="NZ_BAAATD010000019.1"/>
</dbReference>
<accession>A0ABP6D3V4</accession>
<organism evidence="4 5">
    <name type="scientific">Actinomadura fulvescens</name>
    <dbReference type="NCBI Taxonomy" id="46160"/>
    <lineage>
        <taxon>Bacteria</taxon>
        <taxon>Bacillati</taxon>
        <taxon>Actinomycetota</taxon>
        <taxon>Actinomycetes</taxon>
        <taxon>Streptosporangiales</taxon>
        <taxon>Thermomonosporaceae</taxon>
        <taxon>Actinomadura</taxon>
    </lineage>
</organism>
<dbReference type="Gene3D" id="3.90.870.20">
    <property type="entry name" value="Carbamoyltransferase, C-terminal domain"/>
    <property type="match status" value="1"/>
</dbReference>
<evidence type="ECO:0000259" key="3">
    <source>
        <dbReference type="Pfam" id="PF16861"/>
    </source>
</evidence>
<proteinExistence type="inferred from homology"/>
<evidence type="ECO:0000259" key="2">
    <source>
        <dbReference type="Pfam" id="PF02543"/>
    </source>
</evidence>
<comment type="similarity">
    <text evidence="1">Belongs to the NodU/CmcH family.</text>
</comment>
<feature type="domain" description="Carbamoyltransferase C-terminal" evidence="3">
    <location>
        <begin position="391"/>
        <end position="526"/>
    </location>
</feature>
<dbReference type="PANTHER" id="PTHR34847:SF1">
    <property type="entry name" value="NODULATION PROTEIN U"/>
    <property type="match status" value="1"/>
</dbReference>
<name>A0ABP6D3V4_9ACTN</name>
<dbReference type="EMBL" id="BAAATD010000019">
    <property type="protein sequence ID" value="GAA2635004.1"/>
    <property type="molecule type" value="Genomic_DNA"/>
</dbReference>
<evidence type="ECO:0000313" key="4">
    <source>
        <dbReference type="EMBL" id="GAA2635004.1"/>
    </source>
</evidence>
<dbReference type="InterPro" id="IPR003696">
    <property type="entry name" value="Carbtransf_dom"/>
</dbReference>
<dbReference type="Pfam" id="PF02543">
    <property type="entry name" value="Carbam_trans_N"/>
    <property type="match status" value="2"/>
</dbReference>
<dbReference type="PANTHER" id="PTHR34847">
    <property type="entry name" value="NODULATION PROTEIN U"/>
    <property type="match status" value="1"/>
</dbReference>